<proteinExistence type="predicted"/>
<protein>
    <submittedName>
        <fullName evidence="2">Uncharacterized protein</fullName>
    </submittedName>
</protein>
<gene>
    <name evidence="2" type="ORF">MNBD_ALPHA08-1855</name>
</gene>
<feature type="region of interest" description="Disordered" evidence="1">
    <location>
        <begin position="29"/>
        <end position="50"/>
    </location>
</feature>
<dbReference type="EMBL" id="UOEC01000164">
    <property type="protein sequence ID" value="VAV99533.1"/>
    <property type="molecule type" value="Genomic_DNA"/>
</dbReference>
<reference evidence="2" key="1">
    <citation type="submission" date="2018-06" db="EMBL/GenBank/DDBJ databases">
        <authorList>
            <person name="Zhirakovskaya E."/>
        </authorList>
    </citation>
    <scope>NUCLEOTIDE SEQUENCE</scope>
</reference>
<accession>A0A3B0SSV4</accession>
<dbReference type="AlphaFoldDB" id="A0A3B0SSV4"/>
<name>A0A3B0SSV4_9ZZZZ</name>
<evidence type="ECO:0000256" key="1">
    <source>
        <dbReference type="SAM" id="MobiDB-lite"/>
    </source>
</evidence>
<organism evidence="2">
    <name type="scientific">hydrothermal vent metagenome</name>
    <dbReference type="NCBI Taxonomy" id="652676"/>
    <lineage>
        <taxon>unclassified sequences</taxon>
        <taxon>metagenomes</taxon>
        <taxon>ecological metagenomes</taxon>
    </lineage>
</organism>
<dbReference type="Gene3D" id="3.30.1460.10">
    <property type="match status" value="1"/>
</dbReference>
<evidence type="ECO:0000313" key="2">
    <source>
        <dbReference type="EMBL" id="VAV99533.1"/>
    </source>
</evidence>
<dbReference type="SUPFAM" id="SSF69635">
    <property type="entry name" value="Type III secretory system chaperone-like"/>
    <property type="match status" value="1"/>
</dbReference>
<sequence length="205" mass="22742">MERSKTSAVKFILSFLLAVSIGGLAFAQDKKVDPPTKKPGKEQEKKPGKAVREGTMTLKAMGDIVKRLDGQAKSPRPGVWQFTIGKLPVFVITDKKANRMRIMVPIRRAKGLTLQELQRISQANFDTALDSRYAIAKNILWSVFLHPLSELYPRQFIKGIGQTANLALTYGKTYNSGLQSYGGGDSQGILRRQLIDELLKKGIPI</sequence>